<sequence length="75" mass="8769">MNPNNSIQYLMEAHLSAYKVNDSPQDSYFSTEYNLFPVKELSCSDKMQENLTLYKIAIDDIFMNLDKSTDFLQVF</sequence>
<comment type="caution">
    <text evidence="1">The sequence shown here is derived from an EMBL/GenBank/DDBJ whole genome shotgun (WGS) entry which is preliminary data.</text>
</comment>
<evidence type="ECO:0000313" key="2">
    <source>
        <dbReference type="Proteomes" id="UP000004079"/>
    </source>
</evidence>
<organism evidence="1 2">
    <name type="scientific">Segatella oris F0302</name>
    <dbReference type="NCBI Taxonomy" id="649760"/>
    <lineage>
        <taxon>Bacteria</taxon>
        <taxon>Pseudomonadati</taxon>
        <taxon>Bacteroidota</taxon>
        <taxon>Bacteroidia</taxon>
        <taxon>Bacteroidales</taxon>
        <taxon>Prevotellaceae</taxon>
        <taxon>Segatella</taxon>
    </lineage>
</organism>
<accession>D1QV27</accession>
<protein>
    <submittedName>
        <fullName evidence="1">Uncharacterized protein</fullName>
    </submittedName>
</protein>
<dbReference type="EMBL" id="ACUZ02000050">
    <property type="protein sequence ID" value="EFB30832.1"/>
    <property type="molecule type" value="Genomic_DNA"/>
</dbReference>
<evidence type="ECO:0000313" key="1">
    <source>
        <dbReference type="EMBL" id="EFB30832.1"/>
    </source>
</evidence>
<dbReference type="AlphaFoldDB" id="D1QV27"/>
<reference evidence="1 2" key="1">
    <citation type="submission" date="2009-11" db="EMBL/GenBank/DDBJ databases">
        <authorList>
            <person name="Weinstock G."/>
            <person name="Sodergren E."/>
            <person name="Clifton S."/>
            <person name="Fulton L."/>
            <person name="Fulton B."/>
            <person name="Courtney L."/>
            <person name="Fronick C."/>
            <person name="Harrison M."/>
            <person name="Strong C."/>
            <person name="Farmer C."/>
            <person name="Delahaunty K."/>
            <person name="Markovic C."/>
            <person name="Hall O."/>
            <person name="Minx P."/>
            <person name="Tomlinson C."/>
            <person name="Mitreva M."/>
            <person name="Nelson J."/>
            <person name="Hou S."/>
            <person name="Wollam A."/>
            <person name="Pepin K.H."/>
            <person name="Johnson M."/>
            <person name="Bhonagiri V."/>
            <person name="Nash W.E."/>
            <person name="Warren W."/>
            <person name="Chinwalla A."/>
            <person name="Mardis E.R."/>
            <person name="Wilson R.K."/>
        </authorList>
    </citation>
    <scope>NUCLEOTIDE SEQUENCE [LARGE SCALE GENOMIC DNA]</scope>
    <source>
        <strain evidence="1 2">F0302</strain>
    </source>
</reference>
<name>D1QV27_9BACT</name>
<dbReference type="STRING" id="649760.HMPREF0971_02864"/>
<proteinExistence type="predicted"/>
<dbReference type="Proteomes" id="UP000004079">
    <property type="component" value="Unassembled WGS sequence"/>
</dbReference>
<dbReference type="HOGENOM" id="CLU_2668043_0_0_10"/>
<dbReference type="RefSeq" id="WP_004375237.1">
    <property type="nucleotide sequence ID" value="NZ_GG703889.1"/>
</dbReference>
<gene>
    <name evidence="1" type="ORF">HMPREF0971_02864</name>
</gene>